<dbReference type="Proteomes" id="UP000054632">
    <property type="component" value="Unassembled WGS sequence"/>
</dbReference>
<feature type="compositionally biased region" description="Polar residues" evidence="1">
    <location>
        <begin position="54"/>
        <end position="65"/>
    </location>
</feature>
<evidence type="ECO:0000313" key="5">
    <source>
        <dbReference type="Proteomes" id="UP000054826"/>
    </source>
</evidence>
<name>A0A0V1EWS6_TRIPS</name>
<evidence type="ECO:0000313" key="2">
    <source>
        <dbReference type="EMBL" id="KRY78269.1"/>
    </source>
</evidence>
<evidence type="ECO:0000256" key="1">
    <source>
        <dbReference type="SAM" id="MobiDB-lite"/>
    </source>
</evidence>
<comment type="caution">
    <text evidence="2">The sequence shown here is derived from an EMBL/GenBank/DDBJ whole genome shotgun (WGS) entry which is preliminary data.</text>
</comment>
<evidence type="ECO:0000313" key="3">
    <source>
        <dbReference type="EMBL" id="KRZ45080.1"/>
    </source>
</evidence>
<dbReference type="AlphaFoldDB" id="A0A0V1EWS6"/>
<dbReference type="Proteomes" id="UP000054826">
    <property type="component" value="Unassembled WGS sequence"/>
</dbReference>
<dbReference type="EMBL" id="JYDR01000004">
    <property type="protein sequence ID" value="KRY78269.1"/>
    <property type="molecule type" value="Genomic_DNA"/>
</dbReference>
<proteinExistence type="predicted"/>
<accession>A0A0V1EWS6</accession>
<organism evidence="2 4">
    <name type="scientific">Trichinella pseudospiralis</name>
    <name type="common">Parasitic roundworm</name>
    <dbReference type="NCBI Taxonomy" id="6337"/>
    <lineage>
        <taxon>Eukaryota</taxon>
        <taxon>Metazoa</taxon>
        <taxon>Ecdysozoa</taxon>
        <taxon>Nematoda</taxon>
        <taxon>Enoplea</taxon>
        <taxon>Dorylaimia</taxon>
        <taxon>Trichinellida</taxon>
        <taxon>Trichinellidae</taxon>
        <taxon>Trichinella</taxon>
    </lineage>
</organism>
<dbReference type="EMBL" id="JYDV01000004">
    <property type="protein sequence ID" value="KRZ45080.1"/>
    <property type="molecule type" value="Genomic_DNA"/>
</dbReference>
<reference evidence="4 5" key="1">
    <citation type="submission" date="2015-01" db="EMBL/GenBank/DDBJ databases">
        <title>Evolution of Trichinella species and genotypes.</title>
        <authorList>
            <person name="Korhonen P.K."/>
            <person name="Edoardo P."/>
            <person name="Giuseppe L.R."/>
            <person name="Gasser R.B."/>
        </authorList>
    </citation>
    <scope>NUCLEOTIDE SEQUENCE [LARGE SCALE GENOMIC DNA]</scope>
    <source>
        <strain evidence="2">ISS13</strain>
        <strain evidence="3">ISS176</strain>
    </source>
</reference>
<protein>
    <submittedName>
        <fullName evidence="2">Uncharacterized protein</fullName>
    </submittedName>
</protein>
<feature type="region of interest" description="Disordered" evidence="1">
    <location>
        <begin position="48"/>
        <end position="68"/>
    </location>
</feature>
<gene>
    <name evidence="2" type="ORF">T4A_12783</name>
    <name evidence="3" type="ORF">T4C_13085</name>
</gene>
<evidence type="ECO:0000313" key="4">
    <source>
        <dbReference type="Proteomes" id="UP000054632"/>
    </source>
</evidence>
<sequence>MKSEHDGVGENEEREKWRQKRQQSYRLTVLLRRQCLLRFHWTALTRRKMKGKKSNGSATALQQVEMSHDEKQRIADKLATKPVTVTVLDARAAQAIKLSYIPSGCAEELYLERLQIRIVYFPQQQHQEQQQQQQQQQQQEQQQ</sequence>